<feature type="transmembrane region" description="Helical" evidence="1">
    <location>
        <begin position="103"/>
        <end position="122"/>
    </location>
</feature>
<dbReference type="RefSeq" id="WP_007414992.1">
    <property type="nucleotide sequence ID" value="NZ_ABOX02000012.1"/>
</dbReference>
<protein>
    <recommendedName>
        <fullName evidence="2">GYF domain-containing protein</fullName>
    </recommendedName>
</protein>
<feature type="transmembrane region" description="Helical" evidence="1">
    <location>
        <begin position="143"/>
        <end position="162"/>
    </location>
</feature>
<keyword evidence="1" id="KW-0472">Membrane</keyword>
<comment type="caution">
    <text evidence="3">The sequence shown here is derived from an EMBL/GenBank/DDBJ whole genome shotgun (WGS) entry which is preliminary data.</text>
</comment>
<sequence length="218" mass="24195">MEWFYSRNGQKTGPVIDAQFKLLVSSGQITSETLVWRAGLPGWLPYGRLDASVPPPIPPQLRIWHSKKLLVMDHSAQLPDRCIKCNAQSKIRLKRKLYWHSPAYYLLIVAGVLVYAIVAMAIRKTAVIEVGLCDLHSTKRRNGIWISWGIFALSLVLIGFAISLKNGWPALAGGIGILASLVYAAISNTTVHASRIDERVWLKGACADYLSTFPPTQK</sequence>
<evidence type="ECO:0000259" key="2">
    <source>
        <dbReference type="Pfam" id="PF14237"/>
    </source>
</evidence>
<dbReference type="OrthoDB" id="200422at2"/>
<dbReference type="InterPro" id="IPR025640">
    <property type="entry name" value="GYF_2"/>
</dbReference>
<dbReference type="AlphaFoldDB" id="B9XGP6"/>
<name>B9XGP6_PEDPL</name>
<proteinExistence type="predicted"/>
<keyword evidence="1" id="KW-0812">Transmembrane</keyword>
<organism evidence="3 4">
    <name type="scientific">Pedosphaera parvula (strain Ellin514)</name>
    <dbReference type="NCBI Taxonomy" id="320771"/>
    <lineage>
        <taxon>Bacteria</taxon>
        <taxon>Pseudomonadati</taxon>
        <taxon>Verrucomicrobiota</taxon>
        <taxon>Pedosphaerae</taxon>
        <taxon>Pedosphaerales</taxon>
        <taxon>Pedosphaeraceae</taxon>
        <taxon>Pedosphaera</taxon>
    </lineage>
</organism>
<dbReference type="Proteomes" id="UP000003688">
    <property type="component" value="Unassembled WGS sequence"/>
</dbReference>
<evidence type="ECO:0000313" key="4">
    <source>
        <dbReference type="Proteomes" id="UP000003688"/>
    </source>
</evidence>
<feature type="domain" description="GYF" evidence="2">
    <location>
        <begin position="3"/>
        <end position="48"/>
    </location>
</feature>
<feature type="transmembrane region" description="Helical" evidence="1">
    <location>
        <begin position="168"/>
        <end position="186"/>
    </location>
</feature>
<reference evidence="3 4" key="1">
    <citation type="journal article" date="2011" name="J. Bacteriol.">
        <title>Genome sequence of 'Pedosphaera parvula' Ellin514, an aerobic Verrucomicrobial isolate from pasture soil.</title>
        <authorList>
            <person name="Kant R."/>
            <person name="van Passel M.W."/>
            <person name="Sangwan P."/>
            <person name="Palva A."/>
            <person name="Lucas S."/>
            <person name="Copeland A."/>
            <person name="Lapidus A."/>
            <person name="Glavina Del Rio T."/>
            <person name="Dalin E."/>
            <person name="Tice H."/>
            <person name="Bruce D."/>
            <person name="Goodwin L."/>
            <person name="Pitluck S."/>
            <person name="Chertkov O."/>
            <person name="Larimer F.W."/>
            <person name="Land M.L."/>
            <person name="Hauser L."/>
            <person name="Brettin T.S."/>
            <person name="Detter J.C."/>
            <person name="Han S."/>
            <person name="de Vos W.M."/>
            <person name="Janssen P.H."/>
            <person name="Smidt H."/>
        </authorList>
    </citation>
    <scope>NUCLEOTIDE SEQUENCE [LARGE SCALE GENOMIC DNA]</scope>
    <source>
        <strain evidence="3 4">Ellin514</strain>
    </source>
</reference>
<dbReference type="EMBL" id="ABOX02000012">
    <property type="protein sequence ID" value="EEF61097.1"/>
    <property type="molecule type" value="Genomic_DNA"/>
</dbReference>
<evidence type="ECO:0000256" key="1">
    <source>
        <dbReference type="SAM" id="Phobius"/>
    </source>
</evidence>
<gene>
    <name evidence="3" type="ORF">Cflav_PD3814</name>
</gene>
<accession>B9XGP6</accession>
<dbReference type="Pfam" id="PF14237">
    <property type="entry name" value="GYF_2"/>
    <property type="match status" value="1"/>
</dbReference>
<keyword evidence="1" id="KW-1133">Transmembrane helix</keyword>
<evidence type="ECO:0000313" key="3">
    <source>
        <dbReference type="EMBL" id="EEF61097.1"/>
    </source>
</evidence>
<dbReference type="STRING" id="320771.Cflav_PD3814"/>
<keyword evidence="4" id="KW-1185">Reference proteome</keyword>